<evidence type="ECO:0000313" key="1">
    <source>
        <dbReference type="EMBL" id="KAJ8413101.1"/>
    </source>
</evidence>
<evidence type="ECO:0000313" key="2">
    <source>
        <dbReference type="Proteomes" id="UP001221898"/>
    </source>
</evidence>
<dbReference type="AlphaFoldDB" id="A0AAD7T2E9"/>
<accession>A0AAD7T2E9</accession>
<name>A0AAD7T2E9_9TELE</name>
<sequence>MAYYCAHTKAMALWRVHFSDPEHAVNFATDGASLNPRLLALWAGHARRTPRRALSDASDGGLPALLAGVWNPRGVCVRDGVQLSASLSLAVFTEFCISADGDLGRSADMWCFCPPDTRDLKLSAARQSICRGLGDQCGPILLMKPGHSRSQLAHAAASESDGFPSSGDQSVFACNRRRRRSAASDRMFSHRRGSDRRAALSHGTSAVLTHHADRGLRGECGTEGSLTCVSTVPPRRGMPGGGCCQCPGSCPARGARLPNGGNRRLGAEHASNLIKAERPSAPDRDARGILEMRMCKTGDGRGQPSVPRTSELDGGLLRSGVGVNPLANPAGCTLSLGTALGAWDLSGGAVEH</sequence>
<reference evidence="1" key="1">
    <citation type="journal article" date="2023" name="Science">
        <title>Genome structures resolve the early diversification of teleost fishes.</title>
        <authorList>
            <person name="Parey E."/>
            <person name="Louis A."/>
            <person name="Montfort J."/>
            <person name="Bouchez O."/>
            <person name="Roques C."/>
            <person name="Iampietro C."/>
            <person name="Lluch J."/>
            <person name="Castinel A."/>
            <person name="Donnadieu C."/>
            <person name="Desvignes T."/>
            <person name="Floi Bucao C."/>
            <person name="Jouanno E."/>
            <person name="Wen M."/>
            <person name="Mejri S."/>
            <person name="Dirks R."/>
            <person name="Jansen H."/>
            <person name="Henkel C."/>
            <person name="Chen W.J."/>
            <person name="Zahm M."/>
            <person name="Cabau C."/>
            <person name="Klopp C."/>
            <person name="Thompson A.W."/>
            <person name="Robinson-Rechavi M."/>
            <person name="Braasch I."/>
            <person name="Lecointre G."/>
            <person name="Bobe J."/>
            <person name="Postlethwait J.H."/>
            <person name="Berthelot C."/>
            <person name="Roest Crollius H."/>
            <person name="Guiguen Y."/>
        </authorList>
    </citation>
    <scope>NUCLEOTIDE SEQUENCE</scope>
    <source>
        <strain evidence="1">NC1722</strain>
    </source>
</reference>
<proteinExistence type="predicted"/>
<dbReference type="Proteomes" id="UP001221898">
    <property type="component" value="Unassembled WGS sequence"/>
</dbReference>
<dbReference type="EMBL" id="JAINUG010000017">
    <property type="protein sequence ID" value="KAJ8413101.1"/>
    <property type="molecule type" value="Genomic_DNA"/>
</dbReference>
<keyword evidence="2" id="KW-1185">Reference proteome</keyword>
<protein>
    <submittedName>
        <fullName evidence="1">Uncharacterized protein</fullName>
    </submittedName>
</protein>
<organism evidence="1 2">
    <name type="scientific">Aldrovandia affinis</name>
    <dbReference type="NCBI Taxonomy" id="143900"/>
    <lineage>
        <taxon>Eukaryota</taxon>
        <taxon>Metazoa</taxon>
        <taxon>Chordata</taxon>
        <taxon>Craniata</taxon>
        <taxon>Vertebrata</taxon>
        <taxon>Euteleostomi</taxon>
        <taxon>Actinopterygii</taxon>
        <taxon>Neopterygii</taxon>
        <taxon>Teleostei</taxon>
        <taxon>Notacanthiformes</taxon>
        <taxon>Halosauridae</taxon>
        <taxon>Aldrovandia</taxon>
    </lineage>
</organism>
<comment type="caution">
    <text evidence="1">The sequence shown here is derived from an EMBL/GenBank/DDBJ whole genome shotgun (WGS) entry which is preliminary data.</text>
</comment>
<gene>
    <name evidence="1" type="ORF">AAFF_G00106830</name>
</gene>